<dbReference type="EMBL" id="JAKWBI020000007">
    <property type="protein sequence ID" value="KAJ2906910.1"/>
    <property type="molecule type" value="Genomic_DNA"/>
</dbReference>
<gene>
    <name evidence="7" type="ORF">MKZ38_009773</name>
</gene>
<evidence type="ECO:0000256" key="5">
    <source>
        <dbReference type="ARBA" id="ARBA00023136"/>
    </source>
</evidence>
<feature type="compositionally biased region" description="Low complexity" evidence="6">
    <location>
        <begin position="134"/>
        <end position="149"/>
    </location>
</feature>
<comment type="similarity">
    <text evidence="2">Belongs to the TMCO4 family.</text>
</comment>
<keyword evidence="4" id="KW-1133">Transmembrane helix</keyword>
<sequence length="1062" mass="117793">MNPQTNAVCSSRNLNFSTTSSTPTLNTSTLSSHGHQGNQAGCLHSELVDFDEGWREVKPRGKRRQPEQLQTQNLPGRQSVDSQAAQSLPLHSTTSSSSSSFHPRHNLANLTTKSPSIITNTNPSIHFHHSLRFSETPSTTSNNNNTVTSRPQEPSSHDRYLVLTSRNLTQDTIPSTHDQHSLLNDDNMAPRDSRRGGGQNRNKRDADLTCLLNEDEKAELLKLVRSIIGRMHHRIARVFNSVPEIDPTPTHFHSHGHECFWQLVSLAHILPAADRNKENEPDVLPSDTTLHNAHTAPEVKAEQALHREEAEALTPGRLGELKKEVVVYFRKWNSNVTKRFTDITASKNGITNPKIVPMSSVASVRARAAEAAGFLSPSGDYDRSVMKNFPPINTTLVSLPEEKRALILHSMFLLVLSLDQYTSYTRVFLLYLTASLNLPLGVLVAEEMRIARGLSDNVPDYTPDELAQKRSEEAKNGAARRTRFGANAIKDVAHALAAPLIAAGLGSVLGIGIGHQAAATLLGTLSNSQISACNLFGLIGARPGAKSIACCAKDLQDFALVSLHSDNKDDYRDGRAVQPEDRRMRLVFCLDGWLDPEVEPDSTWDCIGSRAESFVMKWELETLTKLGGALQTIVRSVSWIKAKEEIVEKTCMSDPAWDSDSSNQTNSTDTNINIFEVAKVLKESSWPRDLMKISKVVDNPWSIGMVRADKAGAALADIIINRGHGERPVSLIGYSLGARAIYTCLMILAERRVFGMVESVVMIGTPAPADSRVWCALRTIVAGRLVNVFSKNDYMLGFLYRTSSTQFGIAGLEEIRGANGVENLDVSHMVRGHLRYQNLVSIILRMLDWEDLNLRKVSEDVCAVAVCDEKHTDTLITEFNTKHSIPTKIKAVEETKPDFAFVPKLPKLLKSGKPDNAKKPTTQSTPEWKLYPKSLVREDRLFIARSLSGLVRATEDRIFLEDKANICHAPQIRVKDCLNLEHLHRMCHETLFKIHLAALDKTHQEAEVPGKMEQGLRLPMATFPGADSNNDLTKEFLPNPRTTRAKDDRDNPVEGISLHPQM</sequence>
<dbReference type="GO" id="GO:0016020">
    <property type="term" value="C:membrane"/>
    <property type="evidence" value="ECO:0007669"/>
    <property type="project" value="UniProtKB-SubCell"/>
</dbReference>
<keyword evidence="8" id="KW-1185">Reference proteome</keyword>
<accession>A0AAD5RYK7</accession>
<reference evidence="7" key="1">
    <citation type="submission" date="2022-07" db="EMBL/GenBank/DDBJ databases">
        <title>Draft genome sequence of Zalerion maritima ATCC 34329, a (micro)plastics degrading marine fungus.</title>
        <authorList>
            <person name="Paco A."/>
            <person name="Goncalves M.F.M."/>
            <person name="Rocha-Santos T.A.P."/>
            <person name="Alves A."/>
        </authorList>
    </citation>
    <scope>NUCLEOTIDE SEQUENCE</scope>
    <source>
        <strain evidence="7">ATCC 34329</strain>
    </source>
</reference>
<protein>
    <submittedName>
        <fullName evidence="7">Uncharacterized protein</fullName>
    </submittedName>
</protein>
<comment type="subcellular location">
    <subcellularLocation>
        <location evidence="1">Membrane</location>
        <topology evidence="1">Multi-pass membrane protein</topology>
    </subcellularLocation>
</comment>
<comment type="caution">
    <text evidence="7">The sequence shown here is derived from an EMBL/GenBank/DDBJ whole genome shotgun (WGS) entry which is preliminary data.</text>
</comment>
<evidence type="ECO:0000256" key="2">
    <source>
        <dbReference type="ARBA" id="ARBA00009824"/>
    </source>
</evidence>
<evidence type="ECO:0000256" key="3">
    <source>
        <dbReference type="ARBA" id="ARBA00022692"/>
    </source>
</evidence>
<dbReference type="AlphaFoldDB" id="A0AAD5RYK7"/>
<name>A0AAD5RYK7_9PEZI</name>
<feature type="region of interest" description="Disordered" evidence="6">
    <location>
        <begin position="169"/>
        <end position="203"/>
    </location>
</feature>
<organism evidence="7 8">
    <name type="scientific">Zalerion maritima</name>
    <dbReference type="NCBI Taxonomy" id="339359"/>
    <lineage>
        <taxon>Eukaryota</taxon>
        <taxon>Fungi</taxon>
        <taxon>Dikarya</taxon>
        <taxon>Ascomycota</taxon>
        <taxon>Pezizomycotina</taxon>
        <taxon>Sordariomycetes</taxon>
        <taxon>Lulworthiomycetidae</taxon>
        <taxon>Lulworthiales</taxon>
        <taxon>Lulworthiaceae</taxon>
        <taxon>Zalerion</taxon>
    </lineage>
</organism>
<dbReference type="Pfam" id="PF05277">
    <property type="entry name" value="DUF726"/>
    <property type="match status" value="1"/>
</dbReference>
<feature type="compositionally biased region" description="Polar residues" evidence="6">
    <location>
        <begin position="108"/>
        <end position="124"/>
    </location>
</feature>
<dbReference type="PANTHER" id="PTHR17920:SF22">
    <property type="entry name" value="DUF726 DOMAIN PROTEIN (AFU_ORTHOLOGUE AFUA_2G12860)"/>
    <property type="match status" value="1"/>
</dbReference>
<feature type="compositionally biased region" description="Low complexity" evidence="6">
    <location>
        <begin position="13"/>
        <end position="32"/>
    </location>
</feature>
<feature type="compositionally biased region" description="Polar residues" evidence="6">
    <location>
        <begin position="67"/>
        <end position="91"/>
    </location>
</feature>
<evidence type="ECO:0000256" key="4">
    <source>
        <dbReference type="ARBA" id="ARBA00022989"/>
    </source>
</evidence>
<evidence type="ECO:0000313" key="8">
    <source>
        <dbReference type="Proteomes" id="UP001201980"/>
    </source>
</evidence>
<feature type="region of interest" description="Disordered" evidence="6">
    <location>
        <begin position="1022"/>
        <end position="1062"/>
    </location>
</feature>
<evidence type="ECO:0000256" key="6">
    <source>
        <dbReference type="SAM" id="MobiDB-lite"/>
    </source>
</evidence>
<feature type="compositionally biased region" description="Polar residues" evidence="6">
    <location>
        <begin position="169"/>
        <end position="184"/>
    </location>
</feature>
<dbReference type="PANTHER" id="PTHR17920">
    <property type="entry name" value="TRANSMEMBRANE AND COILED-COIL DOMAIN-CONTAINING PROTEIN 4 TMCO4"/>
    <property type="match status" value="1"/>
</dbReference>
<feature type="region of interest" description="Disordered" evidence="6">
    <location>
        <begin position="57"/>
        <end position="157"/>
    </location>
</feature>
<proteinExistence type="inferred from homology"/>
<dbReference type="InterPro" id="IPR007941">
    <property type="entry name" value="DUF726"/>
</dbReference>
<keyword evidence="3" id="KW-0812">Transmembrane</keyword>
<feature type="region of interest" description="Disordered" evidence="6">
    <location>
        <begin position="1"/>
        <end position="38"/>
    </location>
</feature>
<evidence type="ECO:0000256" key="1">
    <source>
        <dbReference type="ARBA" id="ARBA00004141"/>
    </source>
</evidence>
<feature type="compositionally biased region" description="Polar residues" evidence="6">
    <location>
        <begin position="1"/>
        <end position="12"/>
    </location>
</feature>
<dbReference type="Proteomes" id="UP001201980">
    <property type="component" value="Unassembled WGS sequence"/>
</dbReference>
<dbReference type="SUPFAM" id="SSF53474">
    <property type="entry name" value="alpha/beta-Hydrolases"/>
    <property type="match status" value="1"/>
</dbReference>
<dbReference type="InterPro" id="IPR029058">
    <property type="entry name" value="AB_hydrolase_fold"/>
</dbReference>
<keyword evidence="5" id="KW-0472">Membrane</keyword>
<evidence type="ECO:0000313" key="7">
    <source>
        <dbReference type="EMBL" id="KAJ2906910.1"/>
    </source>
</evidence>